<dbReference type="GO" id="GO:0000160">
    <property type="term" value="P:phosphorelay signal transduction system"/>
    <property type="evidence" value="ECO:0007669"/>
    <property type="project" value="InterPro"/>
</dbReference>
<dbReference type="Pfam" id="PF00072">
    <property type="entry name" value="Response_reg"/>
    <property type="match status" value="1"/>
</dbReference>
<name>A0A1H2GNW1_9BACT</name>
<dbReference type="SUPFAM" id="SSF52172">
    <property type="entry name" value="CheY-like"/>
    <property type="match status" value="1"/>
</dbReference>
<dbReference type="SMART" id="SM00448">
    <property type="entry name" value="REC"/>
    <property type="match status" value="1"/>
</dbReference>
<dbReference type="SUPFAM" id="SSF48452">
    <property type="entry name" value="TPR-like"/>
    <property type="match status" value="1"/>
</dbReference>
<dbReference type="Gene3D" id="1.25.40.10">
    <property type="entry name" value="Tetratricopeptide repeat domain"/>
    <property type="match status" value="2"/>
</dbReference>
<gene>
    <name evidence="4" type="ORF">SAMN04487931_105302</name>
</gene>
<reference evidence="5" key="1">
    <citation type="submission" date="2016-10" db="EMBL/GenBank/DDBJ databases">
        <authorList>
            <person name="Varghese N."/>
            <person name="Submissions S."/>
        </authorList>
    </citation>
    <scope>NUCLEOTIDE SEQUENCE [LARGE SCALE GENOMIC DNA]</scope>
    <source>
        <strain evidence="5">DSM 3384</strain>
    </source>
</reference>
<evidence type="ECO:0000256" key="1">
    <source>
        <dbReference type="ARBA" id="ARBA00022553"/>
    </source>
</evidence>
<keyword evidence="1 2" id="KW-0597">Phosphoprotein</keyword>
<dbReference type="InterPro" id="IPR019734">
    <property type="entry name" value="TPR_rpt"/>
</dbReference>
<dbReference type="SMART" id="SM00028">
    <property type="entry name" value="TPR"/>
    <property type="match status" value="5"/>
</dbReference>
<evidence type="ECO:0000313" key="5">
    <source>
        <dbReference type="Proteomes" id="UP000199608"/>
    </source>
</evidence>
<organism evidence="4 5">
    <name type="scientific">Desulfobacula phenolica</name>
    <dbReference type="NCBI Taxonomy" id="90732"/>
    <lineage>
        <taxon>Bacteria</taxon>
        <taxon>Pseudomonadati</taxon>
        <taxon>Thermodesulfobacteriota</taxon>
        <taxon>Desulfobacteria</taxon>
        <taxon>Desulfobacterales</taxon>
        <taxon>Desulfobacteraceae</taxon>
        <taxon>Desulfobacula</taxon>
    </lineage>
</organism>
<dbReference type="InterPro" id="IPR011990">
    <property type="entry name" value="TPR-like_helical_dom_sf"/>
</dbReference>
<feature type="domain" description="Response regulatory" evidence="3">
    <location>
        <begin position="8"/>
        <end position="126"/>
    </location>
</feature>
<dbReference type="InterPro" id="IPR001789">
    <property type="entry name" value="Sig_transdc_resp-reg_receiver"/>
</dbReference>
<dbReference type="EMBL" id="FNLL01000005">
    <property type="protein sequence ID" value="SDU21171.1"/>
    <property type="molecule type" value="Genomic_DNA"/>
</dbReference>
<evidence type="ECO:0000256" key="2">
    <source>
        <dbReference type="PROSITE-ProRule" id="PRU00169"/>
    </source>
</evidence>
<sequence length="382" mass="43962">MIDIDNMSILVVDDMKSMRLTIRKMVKNLGIGTKLKFAENGKQGLEILNTEKFDLAIIDWNMPVMNGISMLDKIRNDNKLRDLPVIMVTAEAERDIVSEVAETEIDGYLLKPLTLASLDAKIKAVVEKINNPDPATLHRLKARDLEEKEQYEAAIEELKLALSHKPSASRLLRQLGLLHFKIEKNAIAEKCLLKAISVNKQDSMSRVYLADYYLRKNELEKAGKYCLEVLSLTNQYNDKAFDLGEKLLKNDFRQLSLNIFSKFITRSKKQNAARQKVIETCLLHDELEYPQELLEHVIKDNPSNYEMVYKAGLIHQQAGEREKALKCFMEVDRQAKGHVEAKFQIAKIHYMNQKVLMADDYLNQILRIDPKNEAAINFRKKI</sequence>
<dbReference type="InterPro" id="IPR050595">
    <property type="entry name" value="Bact_response_regulator"/>
</dbReference>
<protein>
    <submittedName>
        <fullName evidence="4">Tetratricopeptide repeat-containing protein</fullName>
    </submittedName>
</protein>
<dbReference type="Proteomes" id="UP000199608">
    <property type="component" value="Unassembled WGS sequence"/>
</dbReference>
<accession>A0A1H2GNW1</accession>
<dbReference type="Gene3D" id="3.40.50.2300">
    <property type="match status" value="1"/>
</dbReference>
<dbReference type="AlphaFoldDB" id="A0A1H2GNW1"/>
<proteinExistence type="predicted"/>
<dbReference type="PANTHER" id="PTHR44591">
    <property type="entry name" value="STRESS RESPONSE REGULATOR PROTEIN 1"/>
    <property type="match status" value="1"/>
</dbReference>
<dbReference type="InterPro" id="IPR011006">
    <property type="entry name" value="CheY-like_superfamily"/>
</dbReference>
<dbReference type="PROSITE" id="PS50110">
    <property type="entry name" value="RESPONSE_REGULATORY"/>
    <property type="match status" value="1"/>
</dbReference>
<keyword evidence="5" id="KW-1185">Reference proteome</keyword>
<feature type="modified residue" description="4-aspartylphosphate" evidence="2">
    <location>
        <position position="59"/>
    </location>
</feature>
<dbReference type="PANTHER" id="PTHR44591:SF3">
    <property type="entry name" value="RESPONSE REGULATORY DOMAIN-CONTAINING PROTEIN"/>
    <property type="match status" value="1"/>
</dbReference>
<dbReference type="Pfam" id="PF13432">
    <property type="entry name" value="TPR_16"/>
    <property type="match status" value="1"/>
</dbReference>
<dbReference type="RefSeq" id="WP_092233699.1">
    <property type="nucleotide sequence ID" value="NZ_FNLL01000005.1"/>
</dbReference>
<evidence type="ECO:0000313" key="4">
    <source>
        <dbReference type="EMBL" id="SDU21171.1"/>
    </source>
</evidence>
<evidence type="ECO:0000259" key="3">
    <source>
        <dbReference type="PROSITE" id="PS50110"/>
    </source>
</evidence>